<proteinExistence type="predicted"/>
<accession>A0A1Y1MM74</accession>
<protein>
    <submittedName>
        <fullName evidence="1">Uncharacterized protein</fullName>
    </submittedName>
</protein>
<organism evidence="1">
    <name type="scientific">Photinus pyralis</name>
    <name type="common">Common eastern firefly</name>
    <name type="synonym">Lampyris pyralis</name>
    <dbReference type="NCBI Taxonomy" id="7054"/>
    <lineage>
        <taxon>Eukaryota</taxon>
        <taxon>Metazoa</taxon>
        <taxon>Ecdysozoa</taxon>
        <taxon>Arthropoda</taxon>
        <taxon>Hexapoda</taxon>
        <taxon>Insecta</taxon>
        <taxon>Pterygota</taxon>
        <taxon>Neoptera</taxon>
        <taxon>Endopterygota</taxon>
        <taxon>Coleoptera</taxon>
        <taxon>Polyphaga</taxon>
        <taxon>Elateriformia</taxon>
        <taxon>Elateroidea</taxon>
        <taxon>Lampyridae</taxon>
        <taxon>Lampyrinae</taxon>
        <taxon>Photinus</taxon>
    </lineage>
</organism>
<dbReference type="AlphaFoldDB" id="A0A1Y1MM74"/>
<dbReference type="EMBL" id="GEZM01027312">
    <property type="protein sequence ID" value="JAV86782.1"/>
    <property type="molecule type" value="Transcribed_RNA"/>
</dbReference>
<evidence type="ECO:0000313" key="1">
    <source>
        <dbReference type="EMBL" id="JAV86782.1"/>
    </source>
</evidence>
<reference evidence="1" key="1">
    <citation type="journal article" date="2016" name="Sci. Rep.">
        <title>Molecular characterization of firefly nuptial gifts: a multi-omics approach sheds light on postcopulatory sexual selection.</title>
        <authorList>
            <person name="Al-Wathiqui N."/>
            <person name="Fallon T.R."/>
            <person name="South A."/>
            <person name="Weng J.K."/>
            <person name="Lewis S.M."/>
        </authorList>
    </citation>
    <scope>NUCLEOTIDE SEQUENCE</scope>
</reference>
<sequence>MCQVVLRMCETIKRKKFAQTELHILEIKKTQKWRIKKLEILNHLWMRVSSANTVPGKSNLNFGAGLFRVRWFKCLHYTLFYFLCPTTKNSKLISQQIMDMQIFYWLMSVFLAILQPSRTQNTLELKTTFILITRALVRGELH</sequence>
<name>A0A1Y1MM74_PHOPY</name>